<reference evidence="2" key="1">
    <citation type="submission" date="2020-01" db="EMBL/GenBank/DDBJ databases">
        <authorList>
            <person name="Seo Y.L."/>
        </authorList>
    </citation>
    <scope>NUCLEOTIDE SEQUENCE</scope>
    <source>
        <strain evidence="2">R11</strain>
    </source>
</reference>
<evidence type="ECO:0000313" key="2">
    <source>
        <dbReference type="EMBL" id="NCD69627.1"/>
    </source>
</evidence>
<feature type="transmembrane region" description="Helical" evidence="1">
    <location>
        <begin position="88"/>
        <end position="106"/>
    </location>
</feature>
<comment type="caution">
    <text evidence="2">The sequence shown here is derived from an EMBL/GenBank/DDBJ whole genome shotgun (WGS) entry which is preliminary data.</text>
</comment>
<dbReference type="RefSeq" id="WP_166585585.1">
    <property type="nucleotide sequence ID" value="NZ_WWEO01000041.1"/>
</dbReference>
<evidence type="ECO:0000313" key="3">
    <source>
        <dbReference type="Proteomes" id="UP000638732"/>
    </source>
</evidence>
<organism evidence="2 3">
    <name type="scientific">Mucilaginibacter agri</name>
    <dbReference type="NCBI Taxonomy" id="2695265"/>
    <lineage>
        <taxon>Bacteria</taxon>
        <taxon>Pseudomonadati</taxon>
        <taxon>Bacteroidota</taxon>
        <taxon>Sphingobacteriia</taxon>
        <taxon>Sphingobacteriales</taxon>
        <taxon>Sphingobacteriaceae</taxon>
        <taxon>Mucilaginibacter</taxon>
    </lineage>
</organism>
<dbReference type="Proteomes" id="UP000638732">
    <property type="component" value="Unassembled WGS sequence"/>
</dbReference>
<keyword evidence="3" id="KW-1185">Reference proteome</keyword>
<sequence>MPVNKNIKQLIIWALLTNMLILVGLGNGTGFMVIVEAILLPLILKSGLYFALTDSYTQLLPTAALFSLVGQVFLVLGFFKKRGLTQGTLTFIGLLLMYAGLAYLTANAKNDNESLTGLVTAVPFACVSVLLLYHIVSSNAYRFDELLRGDGSYTP</sequence>
<feature type="transmembrane region" description="Helical" evidence="1">
    <location>
        <begin position="118"/>
        <end position="136"/>
    </location>
</feature>
<feature type="transmembrane region" description="Helical" evidence="1">
    <location>
        <begin position="12"/>
        <end position="39"/>
    </location>
</feature>
<evidence type="ECO:0000256" key="1">
    <source>
        <dbReference type="SAM" id="Phobius"/>
    </source>
</evidence>
<gene>
    <name evidence="2" type="ORF">GSY63_09695</name>
</gene>
<feature type="transmembrane region" description="Helical" evidence="1">
    <location>
        <begin position="59"/>
        <end position="79"/>
    </location>
</feature>
<keyword evidence="1" id="KW-0472">Membrane</keyword>
<dbReference type="EMBL" id="WWEO01000041">
    <property type="protein sequence ID" value="NCD69627.1"/>
    <property type="molecule type" value="Genomic_DNA"/>
</dbReference>
<accession>A0A965ZGG4</accession>
<name>A0A965ZGG4_9SPHI</name>
<proteinExistence type="predicted"/>
<protein>
    <submittedName>
        <fullName evidence="2">Uncharacterized protein</fullName>
    </submittedName>
</protein>
<reference evidence="2" key="2">
    <citation type="submission" date="2020-10" db="EMBL/GenBank/DDBJ databases">
        <title>Mucilaginibacter sp. nov., isolated from soil.</title>
        <authorList>
            <person name="Jeon C.O."/>
        </authorList>
    </citation>
    <scope>NUCLEOTIDE SEQUENCE</scope>
    <source>
        <strain evidence="2">R11</strain>
    </source>
</reference>
<dbReference type="AlphaFoldDB" id="A0A965ZGG4"/>
<keyword evidence="1" id="KW-0812">Transmembrane</keyword>
<keyword evidence="1" id="KW-1133">Transmembrane helix</keyword>